<dbReference type="PANTHER" id="PTHR12911:SF8">
    <property type="entry name" value="KLAROID PROTEIN-RELATED"/>
    <property type="match status" value="1"/>
</dbReference>
<evidence type="ECO:0000256" key="3">
    <source>
        <dbReference type="ARBA" id="ARBA00022989"/>
    </source>
</evidence>
<sequence>MPPKWMMLSICALALGLLLYLCPHISFTGAALGPFKLPYNEHAVWLAKLEEISSSLQPIPSPTSSEIQPTTSLTVLEDFASRSNGAAIIGDLTSPVSTSLLSGVLKRKHSAWSALDDGNACWIFHGQSGQLAIAFAEIINISHVTVAHTPLELTDSVEMAPRKMILWGMVEGKENLEKYNALRQNATGILLELFQSALVITHNIAFIPLTSFDYNVHTTQHIQSFAILPAVANAGMDFGVVVFEILENWGGDGHSIFISTHPFIVVVSRVLVMGLTVLSSLSPGLGKLRGNDGPELRSCDRNPEGRVEKREVDNVVFV</sequence>
<evidence type="ECO:0000313" key="7">
    <source>
        <dbReference type="EMBL" id="KIO05123.1"/>
    </source>
</evidence>
<dbReference type="Gene3D" id="2.60.120.260">
    <property type="entry name" value="Galactose-binding domain-like"/>
    <property type="match status" value="1"/>
</dbReference>
<keyword evidence="4" id="KW-0472">Membrane</keyword>
<dbReference type="PANTHER" id="PTHR12911">
    <property type="entry name" value="SAD1/UNC-84-LIKE PROTEIN-RELATED"/>
    <property type="match status" value="1"/>
</dbReference>
<reference evidence="8" key="2">
    <citation type="submission" date="2015-01" db="EMBL/GenBank/DDBJ databases">
        <title>Evolutionary Origins and Diversification of the Mycorrhizal Mutualists.</title>
        <authorList>
            <consortium name="DOE Joint Genome Institute"/>
            <consortium name="Mycorrhizal Genomics Consortium"/>
            <person name="Kohler A."/>
            <person name="Kuo A."/>
            <person name="Nagy L.G."/>
            <person name="Floudas D."/>
            <person name="Copeland A."/>
            <person name="Barry K.W."/>
            <person name="Cichocki N."/>
            <person name="Veneault-Fourrey C."/>
            <person name="LaButti K."/>
            <person name="Lindquist E.A."/>
            <person name="Lipzen A."/>
            <person name="Lundell T."/>
            <person name="Morin E."/>
            <person name="Murat C."/>
            <person name="Riley R."/>
            <person name="Ohm R."/>
            <person name="Sun H."/>
            <person name="Tunlid A."/>
            <person name="Henrissat B."/>
            <person name="Grigoriev I.V."/>
            <person name="Hibbett D.S."/>
            <person name="Martin F."/>
        </authorList>
    </citation>
    <scope>NUCLEOTIDE SEQUENCE [LARGE SCALE GENOMIC DNA]</scope>
    <source>
        <strain evidence="8">Marx 270</strain>
    </source>
</reference>
<keyword evidence="2" id="KW-0812">Transmembrane</keyword>
<evidence type="ECO:0000256" key="4">
    <source>
        <dbReference type="ARBA" id="ARBA00023136"/>
    </source>
</evidence>
<comment type="subcellular location">
    <subcellularLocation>
        <location evidence="1">Membrane</location>
    </subcellularLocation>
</comment>
<protein>
    <recommendedName>
        <fullName evidence="6">SUN domain-containing protein</fullName>
    </recommendedName>
</protein>
<evidence type="ECO:0000256" key="5">
    <source>
        <dbReference type="SAM" id="SignalP"/>
    </source>
</evidence>
<reference evidence="7 8" key="1">
    <citation type="submission" date="2014-04" db="EMBL/GenBank/DDBJ databases">
        <authorList>
            <consortium name="DOE Joint Genome Institute"/>
            <person name="Kuo A."/>
            <person name="Kohler A."/>
            <person name="Costa M.D."/>
            <person name="Nagy L.G."/>
            <person name="Floudas D."/>
            <person name="Copeland A."/>
            <person name="Barry K.W."/>
            <person name="Cichocki N."/>
            <person name="Veneault-Fourrey C."/>
            <person name="LaButti K."/>
            <person name="Lindquist E.A."/>
            <person name="Lipzen A."/>
            <person name="Lundell T."/>
            <person name="Morin E."/>
            <person name="Murat C."/>
            <person name="Sun H."/>
            <person name="Tunlid A."/>
            <person name="Henrissat B."/>
            <person name="Grigoriev I.V."/>
            <person name="Hibbett D.S."/>
            <person name="Martin F."/>
            <person name="Nordberg H.P."/>
            <person name="Cantor M.N."/>
            <person name="Hua S.X."/>
        </authorList>
    </citation>
    <scope>NUCLEOTIDE SEQUENCE [LARGE SCALE GENOMIC DNA]</scope>
    <source>
        <strain evidence="7 8">Marx 270</strain>
    </source>
</reference>
<dbReference type="PROSITE" id="PS51469">
    <property type="entry name" value="SUN"/>
    <property type="match status" value="1"/>
</dbReference>
<dbReference type="InParanoid" id="A0A0C3J7U6"/>
<feature type="domain" description="SUN" evidence="6">
    <location>
        <begin position="55"/>
        <end position="277"/>
    </location>
</feature>
<dbReference type="AlphaFoldDB" id="A0A0C3J7U6"/>
<evidence type="ECO:0000313" key="8">
    <source>
        <dbReference type="Proteomes" id="UP000054217"/>
    </source>
</evidence>
<evidence type="ECO:0000256" key="1">
    <source>
        <dbReference type="ARBA" id="ARBA00004370"/>
    </source>
</evidence>
<feature type="signal peptide" evidence="5">
    <location>
        <begin position="1"/>
        <end position="30"/>
    </location>
</feature>
<evidence type="ECO:0000259" key="6">
    <source>
        <dbReference type="PROSITE" id="PS51469"/>
    </source>
</evidence>
<dbReference type="EMBL" id="KN831968">
    <property type="protein sequence ID" value="KIO05123.1"/>
    <property type="molecule type" value="Genomic_DNA"/>
</dbReference>
<gene>
    <name evidence="7" type="ORF">M404DRAFT_949162</name>
</gene>
<proteinExistence type="predicted"/>
<dbReference type="STRING" id="870435.A0A0C3J7U6"/>
<dbReference type="GO" id="GO:0043495">
    <property type="term" value="F:protein-membrane adaptor activity"/>
    <property type="evidence" value="ECO:0007669"/>
    <property type="project" value="TreeGrafter"/>
</dbReference>
<keyword evidence="5" id="KW-0732">Signal</keyword>
<keyword evidence="3" id="KW-1133">Transmembrane helix</keyword>
<organism evidence="7 8">
    <name type="scientific">Pisolithus tinctorius Marx 270</name>
    <dbReference type="NCBI Taxonomy" id="870435"/>
    <lineage>
        <taxon>Eukaryota</taxon>
        <taxon>Fungi</taxon>
        <taxon>Dikarya</taxon>
        <taxon>Basidiomycota</taxon>
        <taxon>Agaricomycotina</taxon>
        <taxon>Agaricomycetes</taxon>
        <taxon>Agaricomycetidae</taxon>
        <taxon>Boletales</taxon>
        <taxon>Sclerodermatineae</taxon>
        <taxon>Pisolithaceae</taxon>
        <taxon>Pisolithus</taxon>
    </lineage>
</organism>
<keyword evidence="8" id="KW-1185">Reference proteome</keyword>
<dbReference type="InterPro" id="IPR045119">
    <property type="entry name" value="SUN1-5"/>
</dbReference>
<dbReference type="InterPro" id="IPR012919">
    <property type="entry name" value="SUN_dom"/>
</dbReference>
<dbReference type="HOGENOM" id="CLU_075877_0_0_1"/>
<dbReference type="GO" id="GO:0034993">
    <property type="term" value="C:meiotic nuclear membrane microtubule tethering complex"/>
    <property type="evidence" value="ECO:0007669"/>
    <property type="project" value="TreeGrafter"/>
</dbReference>
<name>A0A0C3J7U6_PISTI</name>
<dbReference type="Proteomes" id="UP000054217">
    <property type="component" value="Unassembled WGS sequence"/>
</dbReference>
<evidence type="ECO:0000256" key="2">
    <source>
        <dbReference type="ARBA" id="ARBA00022692"/>
    </source>
</evidence>
<feature type="chain" id="PRO_5002175448" description="SUN domain-containing protein" evidence="5">
    <location>
        <begin position="31"/>
        <end position="318"/>
    </location>
</feature>
<accession>A0A0C3J7U6</accession>
<dbReference type="OrthoDB" id="342281at2759"/>
<dbReference type="Pfam" id="PF07738">
    <property type="entry name" value="Sad1_UNC"/>
    <property type="match status" value="1"/>
</dbReference>